<proteinExistence type="predicted"/>
<name>A0A4P5P3J0_9ENTE</name>
<feature type="transmembrane region" description="Helical" evidence="6">
    <location>
        <begin position="61"/>
        <end position="78"/>
    </location>
</feature>
<evidence type="ECO:0000313" key="8">
    <source>
        <dbReference type="EMBL" id="GCF92130.1"/>
    </source>
</evidence>
<dbReference type="PANTHER" id="PTHR40064:SF1">
    <property type="entry name" value="MEMBRANE PROTEIN"/>
    <property type="match status" value="1"/>
</dbReference>
<feature type="domain" description="Putative aromatic acid exporter C-terminal" evidence="7">
    <location>
        <begin position="159"/>
        <end position="321"/>
    </location>
</feature>
<feature type="transmembrane region" description="Helical" evidence="6">
    <location>
        <begin position="20"/>
        <end position="49"/>
    </location>
</feature>
<dbReference type="OrthoDB" id="357521at2"/>
<dbReference type="PANTHER" id="PTHR40064">
    <property type="entry name" value="MEMBRANE PROTEIN-RELATED"/>
    <property type="match status" value="1"/>
</dbReference>
<evidence type="ECO:0000256" key="3">
    <source>
        <dbReference type="ARBA" id="ARBA00022692"/>
    </source>
</evidence>
<reference evidence="9" key="1">
    <citation type="submission" date="2019-02" db="EMBL/GenBank/DDBJ databases">
        <title>Draft genome sequence of Enterococcus sp. Gos25-1.</title>
        <authorList>
            <person name="Tanaka N."/>
            <person name="Shiwa Y."/>
            <person name="Fujita N."/>
        </authorList>
    </citation>
    <scope>NUCLEOTIDE SEQUENCE [LARGE SCALE GENOMIC DNA]</scope>
    <source>
        <strain evidence="9">Gos25-1</strain>
    </source>
</reference>
<accession>A0A4P5P3J0</accession>
<feature type="transmembrane region" description="Helical" evidence="6">
    <location>
        <begin position="84"/>
        <end position="101"/>
    </location>
</feature>
<dbReference type="Pfam" id="PF06081">
    <property type="entry name" value="ArAE_1"/>
    <property type="match status" value="1"/>
</dbReference>
<keyword evidence="9" id="KW-1185">Reference proteome</keyword>
<dbReference type="Gene3D" id="1.20.120.940">
    <property type="entry name" value="Putative aromatic acid exporter, C-terminal domain"/>
    <property type="match status" value="1"/>
</dbReference>
<dbReference type="RefSeq" id="WP_146620655.1">
    <property type="nucleotide sequence ID" value="NZ_BJCC01000001.1"/>
</dbReference>
<protein>
    <submittedName>
        <fullName evidence="8">Membrane protein</fullName>
    </submittedName>
</protein>
<dbReference type="GO" id="GO:0005886">
    <property type="term" value="C:plasma membrane"/>
    <property type="evidence" value="ECO:0007669"/>
    <property type="project" value="UniProtKB-SubCell"/>
</dbReference>
<evidence type="ECO:0000256" key="5">
    <source>
        <dbReference type="ARBA" id="ARBA00023136"/>
    </source>
</evidence>
<dbReference type="EMBL" id="BJCC01000001">
    <property type="protein sequence ID" value="GCF92130.1"/>
    <property type="molecule type" value="Genomic_DNA"/>
</dbReference>
<evidence type="ECO:0000256" key="6">
    <source>
        <dbReference type="SAM" id="Phobius"/>
    </source>
</evidence>
<sequence>MEFIPKINLNDYTMHALRTGIGSSIAILIAEFFSLDFSSSAGIITLLTLAVTKTETIRLGINRISTFLITMFFTLTFHPFLGNNWFTFGVVLTIITFIFSYKNLLSTLSVNAVSITHLMFRAEITMHDLLNEFYLLLIGLAIAIIVNQFQAYSRQRKFLERSKKSIEKRFVCIFEKMIDYVKGPEKKSTIWDEIIQLENDLMELTKCAVKYQQNRLPVKDDYFVDYFEMRLQQCGLLHNLHYEIKNIRNNEEAIQIISLLVTEIKKHIEDQFFCSEQIDYLSELIIELQEEHVPSSKQEFINKARLYHILKDFEDFLKFKKRFYESIE</sequence>
<dbReference type="AlphaFoldDB" id="A0A4P5P3J0"/>
<feature type="transmembrane region" description="Helical" evidence="6">
    <location>
        <begin position="133"/>
        <end position="153"/>
    </location>
</feature>
<dbReference type="InterPro" id="IPR021062">
    <property type="entry name" value="ArAE_1_C"/>
</dbReference>
<keyword evidence="5 6" id="KW-0472">Membrane</keyword>
<organism evidence="8 9">
    <name type="scientific">Enterococcus florum</name>
    <dbReference type="NCBI Taxonomy" id="2480627"/>
    <lineage>
        <taxon>Bacteria</taxon>
        <taxon>Bacillati</taxon>
        <taxon>Bacillota</taxon>
        <taxon>Bacilli</taxon>
        <taxon>Lactobacillales</taxon>
        <taxon>Enterococcaceae</taxon>
        <taxon>Enterococcus</taxon>
    </lineage>
</organism>
<keyword evidence="4 6" id="KW-1133">Transmembrane helix</keyword>
<evidence type="ECO:0000313" key="9">
    <source>
        <dbReference type="Proteomes" id="UP000290567"/>
    </source>
</evidence>
<dbReference type="InterPro" id="IPR052984">
    <property type="entry name" value="UPF0421"/>
</dbReference>
<comment type="caution">
    <text evidence="8">The sequence shown here is derived from an EMBL/GenBank/DDBJ whole genome shotgun (WGS) entry which is preliminary data.</text>
</comment>
<dbReference type="Pfam" id="PF11728">
    <property type="entry name" value="ArAE_1_C"/>
    <property type="match status" value="1"/>
</dbReference>
<comment type="subcellular location">
    <subcellularLocation>
        <location evidence="1">Cell membrane</location>
        <topology evidence="1">Multi-pass membrane protein</topology>
    </subcellularLocation>
</comment>
<evidence type="ECO:0000256" key="2">
    <source>
        <dbReference type="ARBA" id="ARBA00022475"/>
    </source>
</evidence>
<keyword evidence="3 6" id="KW-0812">Transmembrane</keyword>
<gene>
    <name evidence="8" type="ORF">NRIC_00210</name>
</gene>
<evidence type="ECO:0000256" key="4">
    <source>
        <dbReference type="ARBA" id="ARBA00022989"/>
    </source>
</evidence>
<keyword evidence="2" id="KW-1003">Cell membrane</keyword>
<dbReference type="InterPro" id="IPR010343">
    <property type="entry name" value="ArAE_1"/>
</dbReference>
<evidence type="ECO:0000259" key="7">
    <source>
        <dbReference type="Pfam" id="PF11728"/>
    </source>
</evidence>
<evidence type="ECO:0000256" key="1">
    <source>
        <dbReference type="ARBA" id="ARBA00004651"/>
    </source>
</evidence>
<dbReference type="Proteomes" id="UP000290567">
    <property type="component" value="Unassembled WGS sequence"/>
</dbReference>
<dbReference type="InterPro" id="IPR038323">
    <property type="entry name" value="ArAE_1_C_sf"/>
</dbReference>